<keyword evidence="3 7" id="KW-0812">Transmembrane</keyword>
<dbReference type="InterPro" id="IPR003838">
    <property type="entry name" value="ABC3_permease_C"/>
</dbReference>
<dbReference type="PANTHER" id="PTHR30572:SF4">
    <property type="entry name" value="ABC TRANSPORTER PERMEASE YTRF"/>
    <property type="match status" value="1"/>
</dbReference>
<evidence type="ECO:0000256" key="6">
    <source>
        <dbReference type="ARBA" id="ARBA00038076"/>
    </source>
</evidence>
<protein>
    <submittedName>
        <fullName evidence="10">ABC transporter substrate-binding protein</fullName>
    </submittedName>
</protein>
<evidence type="ECO:0000256" key="7">
    <source>
        <dbReference type="SAM" id="Phobius"/>
    </source>
</evidence>
<keyword evidence="2" id="KW-1003">Cell membrane</keyword>
<dbReference type="AlphaFoldDB" id="A0A328UAX5"/>
<evidence type="ECO:0000313" key="10">
    <source>
        <dbReference type="EMBL" id="RAQ28469.1"/>
    </source>
</evidence>
<keyword evidence="4 7" id="KW-1133">Transmembrane helix</keyword>
<accession>A0A328UAX5</accession>
<name>A0A328UAX5_9FIRM</name>
<reference evidence="10 11" key="1">
    <citation type="submission" date="2018-06" db="EMBL/GenBank/DDBJ databases">
        <title>Noncontiguous genome sequence of Ruminococcaceae bacterium ASD2818.</title>
        <authorList>
            <person name="Chaplin A.V."/>
            <person name="Sokolova S.R."/>
            <person name="Kochetkova T.O."/>
            <person name="Goltsov A.Y."/>
            <person name="Trofimov D.Y."/>
            <person name="Efimov B.A."/>
        </authorList>
    </citation>
    <scope>NUCLEOTIDE SEQUENCE [LARGE SCALE GENOMIC DNA]</scope>
    <source>
        <strain evidence="10 11">ASD2818</strain>
    </source>
</reference>
<proteinExistence type="inferred from homology"/>
<dbReference type="Pfam" id="PF12704">
    <property type="entry name" value="MacB_PCD"/>
    <property type="match status" value="1"/>
</dbReference>
<evidence type="ECO:0000256" key="4">
    <source>
        <dbReference type="ARBA" id="ARBA00022989"/>
    </source>
</evidence>
<organism evidence="10 11">
    <name type="scientific">Hydrogeniiclostridium mannosilyticum</name>
    <dbReference type="NCBI Taxonomy" id="2764322"/>
    <lineage>
        <taxon>Bacteria</taxon>
        <taxon>Bacillati</taxon>
        <taxon>Bacillota</taxon>
        <taxon>Clostridia</taxon>
        <taxon>Eubacteriales</taxon>
        <taxon>Acutalibacteraceae</taxon>
        <taxon>Hydrogeniiclostridium</taxon>
    </lineage>
</organism>
<evidence type="ECO:0000256" key="3">
    <source>
        <dbReference type="ARBA" id="ARBA00022692"/>
    </source>
</evidence>
<dbReference type="PANTHER" id="PTHR30572">
    <property type="entry name" value="MEMBRANE COMPONENT OF TRANSPORTER-RELATED"/>
    <property type="match status" value="1"/>
</dbReference>
<dbReference type="Pfam" id="PF02687">
    <property type="entry name" value="FtsX"/>
    <property type="match status" value="1"/>
</dbReference>
<feature type="domain" description="MacB-like periplasmic core" evidence="9">
    <location>
        <begin position="19"/>
        <end position="237"/>
    </location>
</feature>
<dbReference type="InterPro" id="IPR050250">
    <property type="entry name" value="Macrolide_Exporter_MacB"/>
</dbReference>
<evidence type="ECO:0000259" key="8">
    <source>
        <dbReference type="Pfam" id="PF02687"/>
    </source>
</evidence>
<feature type="transmembrane region" description="Helical" evidence="7">
    <location>
        <begin position="20"/>
        <end position="39"/>
    </location>
</feature>
<comment type="subcellular location">
    <subcellularLocation>
        <location evidence="1">Cell membrane</location>
        <topology evidence="1">Multi-pass membrane protein</topology>
    </subcellularLocation>
</comment>
<evidence type="ECO:0000313" key="11">
    <source>
        <dbReference type="Proteomes" id="UP000249377"/>
    </source>
</evidence>
<feature type="transmembrane region" description="Helical" evidence="7">
    <location>
        <begin position="268"/>
        <end position="295"/>
    </location>
</feature>
<dbReference type="Proteomes" id="UP000249377">
    <property type="component" value="Unassembled WGS sequence"/>
</dbReference>
<feature type="domain" description="ABC3 transporter permease C-terminal" evidence="8">
    <location>
        <begin position="276"/>
        <end position="388"/>
    </location>
</feature>
<evidence type="ECO:0000256" key="2">
    <source>
        <dbReference type="ARBA" id="ARBA00022475"/>
    </source>
</evidence>
<dbReference type="GO" id="GO:0005886">
    <property type="term" value="C:plasma membrane"/>
    <property type="evidence" value="ECO:0007669"/>
    <property type="project" value="UniProtKB-SubCell"/>
</dbReference>
<keyword evidence="11" id="KW-1185">Reference proteome</keyword>
<dbReference type="InterPro" id="IPR025857">
    <property type="entry name" value="MacB_PCD"/>
</dbReference>
<feature type="transmembrane region" description="Helical" evidence="7">
    <location>
        <begin position="361"/>
        <end position="381"/>
    </location>
</feature>
<evidence type="ECO:0000259" key="9">
    <source>
        <dbReference type="Pfam" id="PF12704"/>
    </source>
</evidence>
<evidence type="ECO:0000256" key="1">
    <source>
        <dbReference type="ARBA" id="ARBA00004651"/>
    </source>
</evidence>
<dbReference type="GO" id="GO:0022857">
    <property type="term" value="F:transmembrane transporter activity"/>
    <property type="evidence" value="ECO:0007669"/>
    <property type="project" value="TreeGrafter"/>
</dbReference>
<keyword evidence="5 7" id="KW-0472">Membrane</keyword>
<comment type="similarity">
    <text evidence="6">Belongs to the ABC-4 integral membrane protein family.</text>
</comment>
<gene>
    <name evidence="10" type="ORF">DPQ25_09085</name>
</gene>
<dbReference type="RefSeq" id="WP_112332852.1">
    <property type="nucleotide sequence ID" value="NZ_JADPHD010000003.1"/>
</dbReference>
<dbReference type="EMBL" id="QLYR01000005">
    <property type="protein sequence ID" value="RAQ28469.1"/>
    <property type="molecule type" value="Genomic_DNA"/>
</dbReference>
<comment type="caution">
    <text evidence="10">The sequence shown here is derived from an EMBL/GenBank/DDBJ whole genome shotgun (WGS) entry which is preliminary data.</text>
</comment>
<evidence type="ECO:0000256" key="5">
    <source>
        <dbReference type="ARBA" id="ARBA00023136"/>
    </source>
</evidence>
<sequence>MLDLLKSAFHNLGRKRFRTLLTVLGVSIGVSSVIIIGNISQFGTEAVSAELDSLGLNGLSVSVLPEATNVQLGADDLEAVRTLQEIEQATPVIVQSTEVSTARLATQALVWGIEPSAREIVSLKVLHGRMVNQQDIRSYSNVCLVDESFAKNAYGRNNIIGKKIQISCNGTLEEFEVIGIIKTGSGLLQNFMGNYIPTFIYVPYTTFQRSLGRESFDQIVVKVKEGSDLEEAGKQIVASLEQYNSVQNAFAANNLAKQRDDLSNMLEIITLILTAVGAISLLVASLSIMTVMLVSVNERTREIGIKKAIGASRSSIMVEFLFEAVLISLIGCLTGLLLGYAISASGATLMEITFPLNSKTILPSVVFSLVTGIVFGVYPAYKASKLAPVDALRME</sequence>
<feature type="transmembrane region" description="Helical" evidence="7">
    <location>
        <begin position="316"/>
        <end position="341"/>
    </location>
</feature>